<sequence length="306" mass="33058">MAAEKRRQREESGNARVELAALFCHSLVNSAGLLAPRIRSFHTLGNEDHVKHYLQAENAWPGLDRRRDRTTLPLIFQLPDCGTPVTATNLPLAPYGCLCTCVIGKHALQPTVLLDVIEQKLPTKNNAWAKVACSLSGVFNASSAIRELGRGRTGDSVKRKFLSIKNSKNGAGKSVVSADVERAKSIYEKILEKSKMSEGHDMEMDMEDDSKNDEDADYGSDGSGQGRKRSTSPGGIARPGEGSNFTTGTIGRRPTVVSRPFSSAFGVSGTDPPSLQTPLASTSPYRTEPQIRRAHENAATTSPNPP</sequence>
<evidence type="ECO:0000256" key="1">
    <source>
        <dbReference type="SAM" id="MobiDB-lite"/>
    </source>
</evidence>
<feature type="compositionally biased region" description="Basic and acidic residues" evidence="1">
    <location>
        <begin position="194"/>
        <end position="203"/>
    </location>
</feature>
<evidence type="ECO:0000313" key="3">
    <source>
        <dbReference type="Proteomes" id="UP000269721"/>
    </source>
</evidence>
<name>A0A4P9WDK7_9FUNG</name>
<evidence type="ECO:0000313" key="2">
    <source>
        <dbReference type="EMBL" id="RKO88436.1"/>
    </source>
</evidence>
<feature type="region of interest" description="Disordered" evidence="1">
    <location>
        <begin position="194"/>
        <end position="306"/>
    </location>
</feature>
<reference evidence="3" key="1">
    <citation type="journal article" date="2018" name="Nat. Microbiol.">
        <title>Leveraging single-cell genomics to expand the fungal tree of life.</title>
        <authorList>
            <person name="Ahrendt S.R."/>
            <person name="Quandt C.A."/>
            <person name="Ciobanu D."/>
            <person name="Clum A."/>
            <person name="Salamov A."/>
            <person name="Andreopoulos B."/>
            <person name="Cheng J.F."/>
            <person name="Woyke T."/>
            <person name="Pelin A."/>
            <person name="Henrissat B."/>
            <person name="Reynolds N.K."/>
            <person name="Benny G.L."/>
            <person name="Smith M.E."/>
            <person name="James T.Y."/>
            <person name="Grigoriev I.V."/>
        </authorList>
    </citation>
    <scope>NUCLEOTIDE SEQUENCE [LARGE SCALE GENOMIC DNA]</scope>
</reference>
<organism evidence="2 3">
    <name type="scientific">Blyttiomyces helicus</name>
    <dbReference type="NCBI Taxonomy" id="388810"/>
    <lineage>
        <taxon>Eukaryota</taxon>
        <taxon>Fungi</taxon>
        <taxon>Fungi incertae sedis</taxon>
        <taxon>Chytridiomycota</taxon>
        <taxon>Chytridiomycota incertae sedis</taxon>
        <taxon>Chytridiomycetes</taxon>
        <taxon>Chytridiomycetes incertae sedis</taxon>
        <taxon>Blyttiomyces</taxon>
    </lineage>
</organism>
<feature type="compositionally biased region" description="Polar residues" evidence="1">
    <location>
        <begin position="271"/>
        <end position="285"/>
    </location>
</feature>
<keyword evidence="3" id="KW-1185">Reference proteome</keyword>
<dbReference type="Proteomes" id="UP000269721">
    <property type="component" value="Unassembled WGS sequence"/>
</dbReference>
<gene>
    <name evidence="2" type="ORF">BDK51DRAFT_51200</name>
</gene>
<proteinExistence type="predicted"/>
<accession>A0A4P9WDK7</accession>
<dbReference type="AlphaFoldDB" id="A0A4P9WDK7"/>
<protein>
    <submittedName>
        <fullName evidence="2">Uncharacterized protein</fullName>
    </submittedName>
</protein>
<feature type="compositionally biased region" description="Acidic residues" evidence="1">
    <location>
        <begin position="204"/>
        <end position="218"/>
    </location>
</feature>
<dbReference type="EMBL" id="KZ996716">
    <property type="protein sequence ID" value="RKO88436.1"/>
    <property type="molecule type" value="Genomic_DNA"/>
</dbReference>